<feature type="transmembrane region" description="Helical" evidence="6">
    <location>
        <begin position="167"/>
        <end position="189"/>
    </location>
</feature>
<dbReference type="PROSITE" id="PS00217">
    <property type="entry name" value="SUGAR_TRANSPORT_2"/>
    <property type="match status" value="1"/>
</dbReference>
<dbReference type="PANTHER" id="PTHR42718">
    <property type="entry name" value="MAJOR FACILITATOR SUPERFAMILY MULTIDRUG TRANSPORTER MFSC"/>
    <property type="match status" value="1"/>
</dbReference>
<dbReference type="PANTHER" id="PTHR42718:SF9">
    <property type="entry name" value="MAJOR FACILITATOR SUPERFAMILY MULTIDRUG TRANSPORTER MFSC"/>
    <property type="match status" value="1"/>
</dbReference>
<accession>A0A516TJT9</accession>
<dbReference type="AlphaFoldDB" id="A0A516TJT9"/>
<reference evidence="9" key="1">
    <citation type="submission" date="2019-03" db="EMBL/GenBank/DDBJ databases">
        <title>Complete genome of Methylacidiphilum kamchatkense Kam1.</title>
        <authorList>
            <person name="Kruse T."/>
            <person name="Murarilal Ratnadevi C."/>
            <person name="Erikstad H.-A."/>
            <person name="Birkeland N.-K."/>
        </authorList>
    </citation>
    <scope>NUCLEOTIDE SEQUENCE [LARGE SCALE GENOMIC DNA]</scope>
    <source>
        <strain evidence="9">kam1</strain>
    </source>
</reference>
<dbReference type="PROSITE" id="PS50850">
    <property type="entry name" value="MFS"/>
    <property type="match status" value="1"/>
</dbReference>
<dbReference type="GO" id="GO:0022857">
    <property type="term" value="F:transmembrane transporter activity"/>
    <property type="evidence" value="ECO:0007669"/>
    <property type="project" value="InterPro"/>
</dbReference>
<proteinExistence type="predicted"/>
<evidence type="ECO:0000256" key="2">
    <source>
        <dbReference type="ARBA" id="ARBA00022448"/>
    </source>
</evidence>
<feature type="transmembrane region" description="Helical" evidence="6">
    <location>
        <begin position="409"/>
        <end position="427"/>
    </location>
</feature>
<feature type="transmembrane region" description="Helical" evidence="6">
    <location>
        <begin position="45"/>
        <end position="65"/>
    </location>
</feature>
<dbReference type="SUPFAM" id="SSF103473">
    <property type="entry name" value="MFS general substrate transporter"/>
    <property type="match status" value="1"/>
</dbReference>
<name>A0A516TJT9_9BACT</name>
<feature type="transmembrane region" description="Helical" evidence="6">
    <location>
        <begin position="305"/>
        <end position="324"/>
    </location>
</feature>
<evidence type="ECO:0000256" key="1">
    <source>
        <dbReference type="ARBA" id="ARBA00004141"/>
    </source>
</evidence>
<dbReference type="GO" id="GO:0016020">
    <property type="term" value="C:membrane"/>
    <property type="evidence" value="ECO:0007669"/>
    <property type="project" value="UniProtKB-SubCell"/>
</dbReference>
<dbReference type="Pfam" id="PF07690">
    <property type="entry name" value="MFS_1"/>
    <property type="match status" value="1"/>
</dbReference>
<sequence length="504" mass="57543">MNKTIKTFLLFTLYFLLQCLCFFQSGSYTDIIPYATAELGQSQSHGSWTNGFFFLGQSLGLLIATQISLQYGRKKTVFFFSFLLAASSLFCALSLNFYLFLVGRTIQGMCCGILILGSQSLVFEQNPDPWRLIPLMLGAVASVLPFTIGPMIGGYGKELIGREAMSWKYWFVLSAASLLILSFLLHLCLEDTEERIEKRPWDWRGLILLSIMLGSLQMIFNMGDDYEWFISPIIDFLFFLVVVSFVCFIYVETATKEPLVRIDLFLRKNFLIGSFSLAVGFLLFYGLWTTLLVRLQNQSSFPPHLAAILFVSMAVFSTPIVIWFPRFLGKISLRLSSFVVFFLLGVVYCWMGYFDFYQKRWFWMQPSFSFLLQGISLGLFFLSLTNLIISGLSPKNQLRAVELSSSLRILAQGWASPLIGTLIYHRIVYHKMRLDEWLDGGNLFLTDFFLRFKEQGLSKEIAIRLLDQSAIAHAFVLSLNDAFRLCGVGFFILSGIILLAKEKR</sequence>
<dbReference type="Proteomes" id="UP000315925">
    <property type="component" value="Chromosome"/>
</dbReference>
<feature type="transmembrane region" description="Helical" evidence="6">
    <location>
        <begin position="331"/>
        <end position="353"/>
    </location>
</feature>
<dbReference type="RefSeq" id="WP_143958158.1">
    <property type="nucleotide sequence ID" value="NZ_CP037899.1"/>
</dbReference>
<dbReference type="EMBL" id="CP037899">
    <property type="protein sequence ID" value="QDQ41434.1"/>
    <property type="molecule type" value="Genomic_DNA"/>
</dbReference>
<organism evidence="8 9">
    <name type="scientific">Methylacidiphilum kamchatkense Kam1</name>
    <dbReference type="NCBI Taxonomy" id="1202785"/>
    <lineage>
        <taxon>Bacteria</taxon>
        <taxon>Pseudomonadati</taxon>
        <taxon>Verrucomicrobiota</taxon>
        <taxon>Methylacidiphilae</taxon>
        <taxon>Methylacidiphilales</taxon>
        <taxon>Methylacidiphilaceae</taxon>
        <taxon>Methylacidiphilum (ex Ratnadevi et al. 2023)</taxon>
    </lineage>
</organism>
<feature type="domain" description="Major facilitator superfamily (MFS) profile" evidence="7">
    <location>
        <begin position="10"/>
        <end position="504"/>
    </location>
</feature>
<gene>
    <name evidence="8" type="ORF">kam1_177</name>
</gene>
<protein>
    <submittedName>
        <fullName evidence="8">DHA2 family multidrug resistance protein</fullName>
    </submittedName>
</protein>
<feature type="transmembrane region" description="Helical" evidence="6">
    <location>
        <begin position="228"/>
        <end position="251"/>
    </location>
</feature>
<dbReference type="Gene3D" id="1.20.1250.20">
    <property type="entry name" value="MFS general substrate transporter like domains"/>
    <property type="match status" value="1"/>
</dbReference>
<evidence type="ECO:0000313" key="9">
    <source>
        <dbReference type="Proteomes" id="UP000315925"/>
    </source>
</evidence>
<evidence type="ECO:0000256" key="4">
    <source>
        <dbReference type="ARBA" id="ARBA00022989"/>
    </source>
</evidence>
<dbReference type="InterPro" id="IPR005829">
    <property type="entry name" value="Sugar_transporter_CS"/>
</dbReference>
<evidence type="ECO:0000256" key="3">
    <source>
        <dbReference type="ARBA" id="ARBA00022692"/>
    </source>
</evidence>
<evidence type="ECO:0000259" key="7">
    <source>
        <dbReference type="PROSITE" id="PS50850"/>
    </source>
</evidence>
<dbReference type="InterPro" id="IPR036259">
    <property type="entry name" value="MFS_trans_sf"/>
</dbReference>
<feature type="transmembrane region" description="Helical" evidence="6">
    <location>
        <begin position="135"/>
        <end position="155"/>
    </location>
</feature>
<feature type="transmembrane region" description="Helical" evidence="6">
    <location>
        <begin position="106"/>
        <end position="123"/>
    </location>
</feature>
<dbReference type="STRING" id="1202785.A946_10875"/>
<comment type="subcellular location">
    <subcellularLocation>
        <location evidence="1">Membrane</location>
        <topology evidence="1">Multi-pass membrane protein</topology>
    </subcellularLocation>
</comment>
<dbReference type="InterPro" id="IPR011701">
    <property type="entry name" value="MFS"/>
</dbReference>
<feature type="transmembrane region" description="Helical" evidence="6">
    <location>
        <begin position="482"/>
        <end position="500"/>
    </location>
</feature>
<feature type="transmembrane region" description="Helical" evidence="6">
    <location>
        <begin position="77"/>
        <end position="100"/>
    </location>
</feature>
<evidence type="ECO:0000256" key="6">
    <source>
        <dbReference type="SAM" id="Phobius"/>
    </source>
</evidence>
<feature type="transmembrane region" description="Helical" evidence="6">
    <location>
        <begin position="271"/>
        <end position="293"/>
    </location>
</feature>
<dbReference type="InterPro" id="IPR020846">
    <property type="entry name" value="MFS_dom"/>
</dbReference>
<keyword evidence="3 6" id="KW-0812">Transmembrane</keyword>
<keyword evidence="2" id="KW-0813">Transport</keyword>
<evidence type="ECO:0000256" key="5">
    <source>
        <dbReference type="ARBA" id="ARBA00023136"/>
    </source>
</evidence>
<dbReference type="KEGG" id="mkc:kam1_177"/>
<evidence type="ECO:0000313" key="8">
    <source>
        <dbReference type="EMBL" id="QDQ41434.1"/>
    </source>
</evidence>
<keyword evidence="5 6" id="KW-0472">Membrane</keyword>
<feature type="transmembrane region" description="Helical" evidence="6">
    <location>
        <begin position="368"/>
        <end position="389"/>
    </location>
</feature>
<keyword evidence="4 6" id="KW-1133">Transmembrane helix</keyword>
<feature type="transmembrane region" description="Helical" evidence="6">
    <location>
        <begin position="201"/>
        <end position="222"/>
    </location>
</feature>